<protein>
    <submittedName>
        <fullName evidence="1">Uncharacterized protein</fullName>
    </submittedName>
</protein>
<evidence type="ECO:0000313" key="1">
    <source>
        <dbReference type="EMBL" id="CAB4220638.1"/>
    </source>
</evidence>
<sequence>MPERITMFEQFWTAWPKSQRKGGKATCQAKWVKLKLDLQADQIIKHVEWMKTTDQWKKGEGAFIPSPLVYINQMRWDGAEIPDMTVNVNVNFKDPALAKIEEDTKNVAPMPSFVRDYIAKLTKK</sequence>
<accession>A0A6J5SYW6</accession>
<name>A0A6J5SYW6_9CAUD</name>
<organism evidence="1">
    <name type="scientific">uncultured Caudovirales phage</name>
    <dbReference type="NCBI Taxonomy" id="2100421"/>
    <lineage>
        <taxon>Viruses</taxon>
        <taxon>Duplodnaviria</taxon>
        <taxon>Heunggongvirae</taxon>
        <taxon>Uroviricota</taxon>
        <taxon>Caudoviricetes</taxon>
        <taxon>Peduoviridae</taxon>
        <taxon>Maltschvirus</taxon>
        <taxon>Maltschvirus maltsch</taxon>
    </lineage>
</organism>
<dbReference type="EMBL" id="LR797493">
    <property type="protein sequence ID" value="CAB4220638.1"/>
    <property type="molecule type" value="Genomic_DNA"/>
</dbReference>
<proteinExistence type="predicted"/>
<gene>
    <name evidence="1" type="ORF">UFOVP1626_5</name>
</gene>
<reference evidence="1" key="1">
    <citation type="submission" date="2020-05" db="EMBL/GenBank/DDBJ databases">
        <authorList>
            <person name="Chiriac C."/>
            <person name="Salcher M."/>
            <person name="Ghai R."/>
            <person name="Kavagutti S V."/>
        </authorList>
    </citation>
    <scope>NUCLEOTIDE SEQUENCE</scope>
</reference>